<evidence type="ECO:0000259" key="7">
    <source>
        <dbReference type="Pfam" id="PF09014"/>
    </source>
</evidence>
<keyword evidence="6" id="KW-0325">Glycoprotein</keyword>
<keyword evidence="3" id="KW-0768">Sushi</keyword>
<dbReference type="GO" id="GO:0005576">
    <property type="term" value="C:extracellular region"/>
    <property type="evidence" value="ECO:0007669"/>
    <property type="project" value="UniProtKB-SubCell"/>
</dbReference>
<feature type="domain" description="Beta-2-glycoprotein-1 fifth" evidence="7">
    <location>
        <begin position="11"/>
        <end position="37"/>
    </location>
</feature>
<protein>
    <recommendedName>
        <fullName evidence="7">Beta-2-glycoprotein-1 fifth domain-containing protein</fullName>
    </recommendedName>
</protein>
<keyword evidence="2" id="KW-0964">Secreted</keyword>
<dbReference type="AlphaFoldDB" id="A0A0E9U218"/>
<evidence type="ECO:0000256" key="2">
    <source>
        <dbReference type="ARBA" id="ARBA00022525"/>
    </source>
</evidence>
<evidence type="ECO:0000313" key="8">
    <source>
        <dbReference type="EMBL" id="JAH59028.1"/>
    </source>
</evidence>
<evidence type="ECO:0000256" key="3">
    <source>
        <dbReference type="ARBA" id="ARBA00022659"/>
    </source>
</evidence>
<comment type="subcellular location">
    <subcellularLocation>
        <location evidence="1">Secreted</location>
    </subcellularLocation>
</comment>
<accession>A0A0E9U218</accession>
<sequence length="39" mass="4488">MRCWQSTAKMRKRNVGIQLSPKCFDGTLKIPECYKNQAG</sequence>
<name>A0A0E9U218_ANGAN</name>
<reference evidence="8" key="2">
    <citation type="journal article" date="2015" name="Fish Shellfish Immunol.">
        <title>Early steps in the European eel (Anguilla anguilla)-Vibrio vulnificus interaction in the gills: Role of the RtxA13 toxin.</title>
        <authorList>
            <person name="Callol A."/>
            <person name="Pajuelo D."/>
            <person name="Ebbesson L."/>
            <person name="Teles M."/>
            <person name="MacKenzie S."/>
            <person name="Amaro C."/>
        </authorList>
    </citation>
    <scope>NUCLEOTIDE SEQUENCE</scope>
</reference>
<evidence type="ECO:0000256" key="5">
    <source>
        <dbReference type="ARBA" id="ARBA00022737"/>
    </source>
</evidence>
<proteinExistence type="predicted"/>
<keyword evidence="4" id="KW-0732">Signal</keyword>
<organism evidence="8">
    <name type="scientific">Anguilla anguilla</name>
    <name type="common">European freshwater eel</name>
    <name type="synonym">Muraena anguilla</name>
    <dbReference type="NCBI Taxonomy" id="7936"/>
    <lineage>
        <taxon>Eukaryota</taxon>
        <taxon>Metazoa</taxon>
        <taxon>Chordata</taxon>
        <taxon>Craniata</taxon>
        <taxon>Vertebrata</taxon>
        <taxon>Euteleostomi</taxon>
        <taxon>Actinopterygii</taxon>
        <taxon>Neopterygii</taxon>
        <taxon>Teleostei</taxon>
        <taxon>Anguilliformes</taxon>
        <taxon>Anguillidae</taxon>
        <taxon>Anguilla</taxon>
    </lineage>
</organism>
<dbReference type="EMBL" id="GBXM01049549">
    <property type="protein sequence ID" value="JAH59028.1"/>
    <property type="molecule type" value="Transcribed_RNA"/>
</dbReference>
<reference evidence="8" key="1">
    <citation type="submission" date="2014-11" db="EMBL/GenBank/DDBJ databases">
        <authorList>
            <person name="Amaro Gonzalez C."/>
        </authorList>
    </citation>
    <scope>NUCLEOTIDE SEQUENCE</scope>
</reference>
<keyword evidence="5" id="KW-0677">Repeat</keyword>
<evidence type="ECO:0000256" key="1">
    <source>
        <dbReference type="ARBA" id="ARBA00004613"/>
    </source>
</evidence>
<dbReference type="Pfam" id="PF09014">
    <property type="entry name" value="Sushi_2"/>
    <property type="match status" value="1"/>
</dbReference>
<evidence type="ECO:0000256" key="4">
    <source>
        <dbReference type="ARBA" id="ARBA00022729"/>
    </source>
</evidence>
<evidence type="ECO:0000256" key="6">
    <source>
        <dbReference type="ARBA" id="ARBA00023180"/>
    </source>
</evidence>
<dbReference type="InterPro" id="IPR015104">
    <property type="entry name" value="Sushi_2"/>
</dbReference>